<organism evidence="2 3">
    <name type="scientific">Geoalkalibacter halelectricus</name>
    <dbReference type="NCBI Taxonomy" id="2847045"/>
    <lineage>
        <taxon>Bacteria</taxon>
        <taxon>Pseudomonadati</taxon>
        <taxon>Thermodesulfobacteriota</taxon>
        <taxon>Desulfuromonadia</taxon>
        <taxon>Desulfuromonadales</taxon>
        <taxon>Geoalkalibacteraceae</taxon>
        <taxon>Geoalkalibacter</taxon>
    </lineage>
</organism>
<dbReference type="PANTHER" id="PTHR38036:SF1">
    <property type="entry name" value="UPF0250 PROTEIN YBED"/>
    <property type="match status" value="1"/>
</dbReference>
<dbReference type="Gene3D" id="3.30.70.260">
    <property type="match status" value="1"/>
</dbReference>
<protein>
    <submittedName>
        <fullName evidence="2">DUF493 domain-containing protein</fullName>
    </submittedName>
</protein>
<dbReference type="PANTHER" id="PTHR38036">
    <property type="entry name" value="UPF0250 PROTEIN YBED"/>
    <property type="match status" value="1"/>
</dbReference>
<reference evidence="2" key="1">
    <citation type="journal article" date="2022" name="Environ. Microbiol.">
        <title>Geoalkalibacter halelectricus SAP #1 sp. nov. possessing extracellular electron transfer and mineral#reducing capabilities from a haloalkaline environment.</title>
        <authorList>
            <person name="Yadav S."/>
            <person name="Singh R."/>
            <person name="Sundharam S.S."/>
            <person name="Chaudhary S."/>
            <person name="Krishnamurthi S."/>
            <person name="Patil S.A."/>
        </authorList>
    </citation>
    <scope>NUCLEOTIDE SEQUENCE</scope>
    <source>
        <strain evidence="2">SAP-1</strain>
    </source>
</reference>
<dbReference type="EMBL" id="CP092109">
    <property type="protein sequence ID" value="UWZ81372.1"/>
    <property type="molecule type" value="Genomic_DNA"/>
</dbReference>
<dbReference type="Proteomes" id="UP001060414">
    <property type="component" value="Chromosome"/>
</dbReference>
<proteinExistence type="inferred from homology"/>
<evidence type="ECO:0000313" key="3">
    <source>
        <dbReference type="Proteomes" id="UP001060414"/>
    </source>
</evidence>
<evidence type="ECO:0000313" key="2">
    <source>
        <dbReference type="EMBL" id="UWZ81372.1"/>
    </source>
</evidence>
<keyword evidence="3" id="KW-1185">Reference proteome</keyword>
<dbReference type="InterPro" id="IPR007454">
    <property type="entry name" value="UPF0250_YbeD-like"/>
</dbReference>
<dbReference type="RefSeq" id="WP_260749747.1">
    <property type="nucleotide sequence ID" value="NZ_CP092109.1"/>
</dbReference>
<dbReference type="Pfam" id="PF04359">
    <property type="entry name" value="DUF493"/>
    <property type="match status" value="1"/>
</dbReference>
<accession>A0ABY5ZQC9</accession>
<evidence type="ECO:0000256" key="1">
    <source>
        <dbReference type="ARBA" id="ARBA00008460"/>
    </source>
</evidence>
<dbReference type="InterPro" id="IPR027471">
    <property type="entry name" value="YbeD-like_sf"/>
</dbReference>
<sequence length="90" mass="10253">MPEQPRAEDLMTFPCEHLFKAMGPNSVVFIEKVRRAVAQTVPLSQDAVRTRASGKGNYLSVSVRVNLENFSQLTRIYADLRKIDELKFLL</sequence>
<comment type="similarity">
    <text evidence="1">Belongs to the UPF0250 family.</text>
</comment>
<gene>
    <name evidence="2" type="ORF">L9S41_08255</name>
</gene>
<dbReference type="SUPFAM" id="SSF117991">
    <property type="entry name" value="YbeD/HP0495-like"/>
    <property type="match status" value="1"/>
</dbReference>
<name>A0ABY5ZQC9_9BACT</name>